<evidence type="ECO:0000313" key="6">
    <source>
        <dbReference type="Proteomes" id="UP000494165"/>
    </source>
</evidence>
<gene>
    <name evidence="5" type="ORF">CLODIP_2_CD13357</name>
</gene>
<protein>
    <recommendedName>
        <fullName evidence="7">DNA/RNA-binding domain-containing protein</fullName>
    </recommendedName>
</protein>
<dbReference type="GO" id="GO:0070034">
    <property type="term" value="F:telomerase RNA binding"/>
    <property type="evidence" value="ECO:0007669"/>
    <property type="project" value="TreeGrafter"/>
</dbReference>
<dbReference type="PANTHER" id="PTHR15696">
    <property type="entry name" value="SMG-7 SUPPRESSOR WITH MORPHOLOGICAL EFFECT ON GENITALIA PROTEIN 7"/>
    <property type="match status" value="1"/>
</dbReference>
<keyword evidence="1" id="KW-0866">Nonsense-mediated mRNA decay</keyword>
<reference evidence="5 6" key="1">
    <citation type="submission" date="2020-04" db="EMBL/GenBank/DDBJ databases">
        <authorList>
            <person name="Alioto T."/>
            <person name="Alioto T."/>
            <person name="Gomez Garrido J."/>
        </authorList>
    </citation>
    <scope>NUCLEOTIDE SEQUENCE [LARGE SCALE GENOMIC DNA]</scope>
</reference>
<evidence type="ECO:0000313" key="5">
    <source>
        <dbReference type="EMBL" id="CAB3366936.1"/>
    </source>
</evidence>
<feature type="compositionally biased region" description="Polar residues" evidence="2">
    <location>
        <begin position="495"/>
        <end position="540"/>
    </location>
</feature>
<evidence type="ECO:0000256" key="1">
    <source>
        <dbReference type="ARBA" id="ARBA00023161"/>
    </source>
</evidence>
<evidence type="ECO:0000256" key="2">
    <source>
        <dbReference type="SAM" id="MobiDB-lite"/>
    </source>
</evidence>
<keyword evidence="6" id="KW-1185">Reference proteome</keyword>
<feature type="domain" description="DNA/RNA-binding" evidence="3">
    <location>
        <begin position="172"/>
        <end position="421"/>
    </location>
</feature>
<organism evidence="5 6">
    <name type="scientific">Cloeon dipterum</name>
    <dbReference type="NCBI Taxonomy" id="197152"/>
    <lineage>
        <taxon>Eukaryota</taxon>
        <taxon>Metazoa</taxon>
        <taxon>Ecdysozoa</taxon>
        <taxon>Arthropoda</taxon>
        <taxon>Hexapoda</taxon>
        <taxon>Insecta</taxon>
        <taxon>Pterygota</taxon>
        <taxon>Palaeoptera</taxon>
        <taxon>Ephemeroptera</taxon>
        <taxon>Pisciforma</taxon>
        <taxon>Baetidae</taxon>
        <taxon>Cloeon</taxon>
    </lineage>
</organism>
<proteinExistence type="predicted"/>
<dbReference type="InterPro" id="IPR011990">
    <property type="entry name" value="TPR-like_helical_dom_sf"/>
</dbReference>
<evidence type="ECO:0008006" key="7">
    <source>
        <dbReference type="Google" id="ProtNLM"/>
    </source>
</evidence>
<dbReference type="SUPFAM" id="SSF48452">
    <property type="entry name" value="TPR-like"/>
    <property type="match status" value="1"/>
</dbReference>
<dbReference type="AlphaFoldDB" id="A0A8S1CC76"/>
<name>A0A8S1CC76_9INSE</name>
<dbReference type="EMBL" id="CADEPI010000027">
    <property type="protein sequence ID" value="CAB3366936.1"/>
    <property type="molecule type" value="Genomic_DNA"/>
</dbReference>
<dbReference type="Pfam" id="PF10374">
    <property type="entry name" value="EST1"/>
    <property type="match status" value="1"/>
</dbReference>
<dbReference type="GO" id="GO:0000184">
    <property type="term" value="P:nuclear-transcribed mRNA catabolic process, nonsense-mediated decay"/>
    <property type="evidence" value="ECO:0007669"/>
    <property type="project" value="UniProtKB-KW"/>
</dbReference>
<dbReference type="GO" id="GO:0005697">
    <property type="term" value="C:telomerase holoenzyme complex"/>
    <property type="evidence" value="ECO:0007669"/>
    <property type="project" value="TreeGrafter"/>
</dbReference>
<feature type="domain" description="Telomerase activating protein Est1-like N-terminal" evidence="4">
    <location>
        <begin position="58"/>
        <end position="168"/>
    </location>
</feature>
<comment type="caution">
    <text evidence="5">The sequence shown here is derived from an EMBL/GenBank/DDBJ whole genome shotgun (WGS) entry which is preliminary data.</text>
</comment>
<dbReference type="InterPro" id="IPR019458">
    <property type="entry name" value="Est1-like_N"/>
</dbReference>
<dbReference type="InterPro" id="IPR018834">
    <property type="entry name" value="DNA/RNA-bd_Est1-type"/>
</dbReference>
<sequence>MVLEAVVQALRRVEQLKSQLQNVENLLDSPTIWDVQQKAIELYRQVLLLELEYALDQKLEQDLWNYGHRKFISALQGYAKDKNNPRCSEAQNLLIWFLDSTSGFYVSLLGDVCTQFKLDLPFRREDSTFGLSWPEKRYPPAGAEKKSLHYICQHFLVHLGDIARYRNSLKQAEIYYKHAVTLSPMCGHPYNQLALLAVNKGDNLSAVFHGVRSIAVLHPFPVAAQNLDKTLSRCASAKIPLDGKHCLSGAELVSVFLKFHALLKCQGNITEAKPLIEIMGKTLTTLVAIKNFSEWKLVQMLVINIYMLKTAKEKQKELILDLIGTILSACLLPIYTMTKDSDLLDYSPMPSMKLTFEWITLWPSLLEMPGLVEKKQIQPGLCNMLDRLSKIVNSAEMDADFSGLALPEDKDIQGFLPLNDYLSKLKFSQVQTNELEIPKIRCASLLKVGESLVKLFPDSNSGQNASVVHEQFTASDFIRSLKDLSVSQQSIPDSFTIRNGSSATSPVHSDGNSWETGKSTPDSSGSRGSINCPDSSLQTSGEEDLWNSRSLEKEKLIEVPMLGRTNQNVAMQAILRGRQANDLPPANRWNLGPKTAQSNEMSLFGNSASDSCYPQLEIQKIREYKMWGGQTPAEAPQQEQVVGSCKANFGASLFSFPPSWCVNEREADAKKDQPWKSAVVPEKPVDIVLYEFILKSLSAKIEIFFTAFVASISCLDQSVGAAKTTARRRYLRRGMSGGNRLQNLK</sequence>
<feature type="region of interest" description="Disordered" evidence="2">
    <location>
        <begin position="495"/>
        <end position="547"/>
    </location>
</feature>
<accession>A0A8S1CC76</accession>
<dbReference type="OrthoDB" id="69928at2759"/>
<dbReference type="Pfam" id="PF10373">
    <property type="entry name" value="EST1_DNA_bind"/>
    <property type="match status" value="1"/>
</dbReference>
<evidence type="ECO:0000259" key="3">
    <source>
        <dbReference type="Pfam" id="PF10373"/>
    </source>
</evidence>
<dbReference type="GO" id="GO:0042162">
    <property type="term" value="F:telomeric DNA binding"/>
    <property type="evidence" value="ECO:0007669"/>
    <property type="project" value="TreeGrafter"/>
</dbReference>
<dbReference type="InterPro" id="IPR045153">
    <property type="entry name" value="Est1/Ebs1-like"/>
</dbReference>
<dbReference type="Gene3D" id="1.25.40.10">
    <property type="entry name" value="Tetratricopeptide repeat domain"/>
    <property type="match status" value="1"/>
</dbReference>
<dbReference type="PANTHER" id="PTHR15696:SF5">
    <property type="entry name" value="NONSENSE-MEDIATED MRNA DECAY FACTOR SMG7"/>
    <property type="match status" value="1"/>
</dbReference>
<dbReference type="Proteomes" id="UP000494165">
    <property type="component" value="Unassembled WGS sequence"/>
</dbReference>
<evidence type="ECO:0000259" key="4">
    <source>
        <dbReference type="Pfam" id="PF10374"/>
    </source>
</evidence>